<evidence type="ECO:0000256" key="19">
    <source>
        <dbReference type="ARBA" id="ARBA00047588"/>
    </source>
</evidence>
<keyword evidence="11" id="KW-0472">Membrane</keyword>
<organism evidence="25 26">
    <name type="scientific">Actinokineospora globicatena</name>
    <dbReference type="NCBI Taxonomy" id="103729"/>
    <lineage>
        <taxon>Bacteria</taxon>
        <taxon>Bacillati</taxon>
        <taxon>Actinomycetota</taxon>
        <taxon>Actinomycetes</taxon>
        <taxon>Pseudonocardiales</taxon>
        <taxon>Pseudonocardiaceae</taxon>
        <taxon>Actinokineospora</taxon>
    </lineage>
</organism>
<keyword evidence="26" id="KW-1185">Reference proteome</keyword>
<dbReference type="GO" id="GO:0005737">
    <property type="term" value="C:cytoplasm"/>
    <property type="evidence" value="ECO:0007669"/>
    <property type="project" value="UniProtKB-SubCell"/>
</dbReference>
<gene>
    <name evidence="25" type="ORF">Aglo03_32600</name>
</gene>
<keyword evidence="8" id="KW-0276">Fatty acid metabolism</keyword>
<comment type="caution">
    <text evidence="25">The sequence shown here is derived from an EMBL/GenBank/DDBJ whole genome shotgun (WGS) entry which is preliminary data.</text>
</comment>
<feature type="domain" description="Thioesterase" evidence="24">
    <location>
        <begin position="87"/>
        <end position="157"/>
    </location>
</feature>
<dbReference type="InterPro" id="IPR006683">
    <property type="entry name" value="Thioestr_dom"/>
</dbReference>
<evidence type="ECO:0000256" key="6">
    <source>
        <dbReference type="ARBA" id="ARBA00022703"/>
    </source>
</evidence>
<dbReference type="AlphaFoldDB" id="A0A9W6QPS1"/>
<evidence type="ECO:0000256" key="10">
    <source>
        <dbReference type="ARBA" id="ARBA00023098"/>
    </source>
</evidence>
<evidence type="ECO:0000256" key="13">
    <source>
        <dbReference type="ARBA" id="ARBA00035852"/>
    </source>
</evidence>
<evidence type="ECO:0000256" key="5">
    <source>
        <dbReference type="ARBA" id="ARBA00022490"/>
    </source>
</evidence>
<evidence type="ECO:0000256" key="2">
    <source>
        <dbReference type="ARBA" id="ARBA00004496"/>
    </source>
</evidence>
<keyword evidence="5" id="KW-0963">Cytoplasm</keyword>
<dbReference type="PANTHER" id="PTHR12418:SF19">
    <property type="entry name" value="ACYL-COENZYME A THIOESTERASE THEM4"/>
    <property type="match status" value="1"/>
</dbReference>
<dbReference type="EC" id="3.1.2.2" evidence="16"/>
<evidence type="ECO:0000256" key="14">
    <source>
        <dbReference type="ARBA" id="ARBA00037002"/>
    </source>
</evidence>
<comment type="similarity">
    <text evidence="15">Belongs to the THEM4/THEM5 thioesterase family.</text>
</comment>
<dbReference type="SUPFAM" id="SSF54637">
    <property type="entry name" value="Thioesterase/thiol ester dehydrase-isomerase"/>
    <property type="match status" value="1"/>
</dbReference>
<keyword evidence="4" id="KW-1003">Cell membrane</keyword>
<evidence type="ECO:0000256" key="16">
    <source>
        <dbReference type="ARBA" id="ARBA00038848"/>
    </source>
</evidence>
<evidence type="ECO:0000256" key="22">
    <source>
        <dbReference type="ARBA" id="ARBA00048074"/>
    </source>
</evidence>
<comment type="catalytic activity">
    <reaction evidence="20">
        <text>hexadecanoyl-CoA + H2O = hexadecanoate + CoA + H(+)</text>
        <dbReference type="Rhea" id="RHEA:16645"/>
        <dbReference type="ChEBI" id="CHEBI:7896"/>
        <dbReference type="ChEBI" id="CHEBI:15377"/>
        <dbReference type="ChEBI" id="CHEBI:15378"/>
        <dbReference type="ChEBI" id="CHEBI:57287"/>
        <dbReference type="ChEBI" id="CHEBI:57379"/>
        <dbReference type="EC" id="3.1.2.2"/>
    </reaction>
    <physiologicalReaction direction="left-to-right" evidence="20">
        <dbReference type="Rhea" id="RHEA:16646"/>
    </physiologicalReaction>
</comment>
<comment type="catalytic activity">
    <reaction evidence="23">
        <text>tetradecanoyl-CoA + H2O = tetradecanoate + CoA + H(+)</text>
        <dbReference type="Rhea" id="RHEA:40119"/>
        <dbReference type="ChEBI" id="CHEBI:15377"/>
        <dbReference type="ChEBI" id="CHEBI:15378"/>
        <dbReference type="ChEBI" id="CHEBI:30807"/>
        <dbReference type="ChEBI" id="CHEBI:57287"/>
        <dbReference type="ChEBI" id="CHEBI:57385"/>
    </reaction>
    <physiologicalReaction direction="left-to-right" evidence="23">
        <dbReference type="Rhea" id="RHEA:40120"/>
    </physiologicalReaction>
</comment>
<comment type="catalytic activity">
    <reaction evidence="22">
        <text>dodecanoyl-CoA + H2O = dodecanoate + CoA + H(+)</text>
        <dbReference type="Rhea" id="RHEA:30135"/>
        <dbReference type="ChEBI" id="CHEBI:15377"/>
        <dbReference type="ChEBI" id="CHEBI:15378"/>
        <dbReference type="ChEBI" id="CHEBI:18262"/>
        <dbReference type="ChEBI" id="CHEBI:57287"/>
        <dbReference type="ChEBI" id="CHEBI:57375"/>
    </reaction>
    <physiologicalReaction direction="left-to-right" evidence="22">
        <dbReference type="Rhea" id="RHEA:30136"/>
    </physiologicalReaction>
</comment>
<comment type="catalytic activity">
    <reaction evidence="19">
        <text>octanoyl-CoA + H2O = octanoate + CoA + H(+)</text>
        <dbReference type="Rhea" id="RHEA:30143"/>
        <dbReference type="ChEBI" id="CHEBI:15377"/>
        <dbReference type="ChEBI" id="CHEBI:15378"/>
        <dbReference type="ChEBI" id="CHEBI:25646"/>
        <dbReference type="ChEBI" id="CHEBI:57287"/>
        <dbReference type="ChEBI" id="CHEBI:57386"/>
    </reaction>
    <physiologicalReaction direction="left-to-right" evidence="19">
        <dbReference type="Rhea" id="RHEA:30144"/>
    </physiologicalReaction>
</comment>
<comment type="catalytic activity">
    <reaction evidence="13">
        <text>(5Z,8Z,11Z,14Z)-eicosatetraenoyl-CoA + H2O = (5Z,8Z,11Z,14Z)-eicosatetraenoate + CoA + H(+)</text>
        <dbReference type="Rhea" id="RHEA:40151"/>
        <dbReference type="ChEBI" id="CHEBI:15377"/>
        <dbReference type="ChEBI" id="CHEBI:15378"/>
        <dbReference type="ChEBI" id="CHEBI:32395"/>
        <dbReference type="ChEBI" id="CHEBI:57287"/>
        <dbReference type="ChEBI" id="CHEBI:57368"/>
    </reaction>
    <physiologicalReaction direction="left-to-right" evidence="13">
        <dbReference type="Rhea" id="RHEA:40152"/>
    </physiologicalReaction>
</comment>
<dbReference type="GO" id="GO:0006631">
    <property type="term" value="P:fatty acid metabolic process"/>
    <property type="evidence" value="ECO:0007669"/>
    <property type="project" value="UniProtKB-KW"/>
</dbReference>
<dbReference type="Pfam" id="PF03061">
    <property type="entry name" value="4HBT"/>
    <property type="match status" value="1"/>
</dbReference>
<comment type="catalytic activity">
    <reaction evidence="21">
        <text>decanoyl-CoA + H2O = decanoate + CoA + H(+)</text>
        <dbReference type="Rhea" id="RHEA:40059"/>
        <dbReference type="ChEBI" id="CHEBI:15377"/>
        <dbReference type="ChEBI" id="CHEBI:15378"/>
        <dbReference type="ChEBI" id="CHEBI:27689"/>
        <dbReference type="ChEBI" id="CHEBI:57287"/>
        <dbReference type="ChEBI" id="CHEBI:61430"/>
    </reaction>
    <physiologicalReaction direction="left-to-right" evidence="21">
        <dbReference type="Rhea" id="RHEA:40060"/>
    </physiologicalReaction>
</comment>
<dbReference type="GO" id="GO:0016020">
    <property type="term" value="C:membrane"/>
    <property type="evidence" value="ECO:0007669"/>
    <property type="project" value="UniProtKB-SubCell"/>
</dbReference>
<proteinExistence type="inferred from homology"/>
<accession>A0A9W6QPS1</accession>
<dbReference type="Proteomes" id="UP001165042">
    <property type="component" value="Unassembled WGS sequence"/>
</dbReference>
<evidence type="ECO:0000256" key="9">
    <source>
        <dbReference type="ARBA" id="ARBA00022946"/>
    </source>
</evidence>
<evidence type="ECO:0000256" key="1">
    <source>
        <dbReference type="ARBA" id="ARBA00004170"/>
    </source>
</evidence>
<reference evidence="25" key="1">
    <citation type="submission" date="2023-02" db="EMBL/GenBank/DDBJ databases">
        <title>Actinokineospora globicatena NBRC 15670.</title>
        <authorList>
            <person name="Ichikawa N."/>
            <person name="Sato H."/>
            <person name="Tonouchi N."/>
        </authorList>
    </citation>
    <scope>NUCLEOTIDE SEQUENCE</scope>
    <source>
        <strain evidence="25">NBRC 15670</strain>
    </source>
</reference>
<comment type="catalytic activity">
    <reaction evidence="14">
        <text>(9Z)-octadecenoyl-CoA + H2O = (9Z)-octadecenoate + CoA + H(+)</text>
        <dbReference type="Rhea" id="RHEA:40139"/>
        <dbReference type="ChEBI" id="CHEBI:15377"/>
        <dbReference type="ChEBI" id="CHEBI:15378"/>
        <dbReference type="ChEBI" id="CHEBI:30823"/>
        <dbReference type="ChEBI" id="CHEBI:57287"/>
        <dbReference type="ChEBI" id="CHEBI:57387"/>
    </reaction>
    <physiologicalReaction direction="left-to-right" evidence="14">
        <dbReference type="Rhea" id="RHEA:40140"/>
    </physiologicalReaction>
</comment>
<dbReference type="GO" id="GO:0016787">
    <property type="term" value="F:hydrolase activity"/>
    <property type="evidence" value="ECO:0007669"/>
    <property type="project" value="UniProtKB-KW"/>
</dbReference>
<dbReference type="PANTHER" id="PTHR12418">
    <property type="entry name" value="ACYL-COENZYME A THIOESTERASE THEM4"/>
    <property type="match status" value="1"/>
</dbReference>
<dbReference type="EMBL" id="BSSD01000004">
    <property type="protein sequence ID" value="GLW92444.1"/>
    <property type="molecule type" value="Genomic_DNA"/>
</dbReference>
<evidence type="ECO:0000256" key="8">
    <source>
        <dbReference type="ARBA" id="ARBA00022832"/>
    </source>
</evidence>
<evidence type="ECO:0000256" key="20">
    <source>
        <dbReference type="ARBA" id="ARBA00047734"/>
    </source>
</evidence>
<dbReference type="Gene3D" id="3.10.129.10">
    <property type="entry name" value="Hotdog Thioesterase"/>
    <property type="match status" value="1"/>
</dbReference>
<evidence type="ECO:0000256" key="4">
    <source>
        <dbReference type="ARBA" id="ARBA00022475"/>
    </source>
</evidence>
<comment type="subcellular location">
    <subcellularLocation>
        <location evidence="3">Cell projection</location>
        <location evidence="3">Ruffle membrane</location>
    </subcellularLocation>
    <subcellularLocation>
        <location evidence="2">Cytoplasm</location>
    </subcellularLocation>
    <subcellularLocation>
        <location evidence="1">Membrane</location>
        <topology evidence="1">Peripheral membrane protein</topology>
    </subcellularLocation>
</comment>
<sequence length="206" mass="22086">MRGHSDRSAYSPVMSRTADVWPPVAVEMPERHEDTPAPGTDLPPHYAYCFGCGDRQEDGLHLRASVGEGHRILSRFTVTEAHQGAPGLAHGGLLACAFDEALGTTVGNLLRRPAVTGRLETDFLRPVPVGTTLVIDAHLDGVAGRKVYVSAEGRIDSEDGPVAVRARALFVLVEIKHFIDNGRAEDLRAVAADPSLLGSRPVELNP</sequence>
<keyword evidence="10" id="KW-0443">Lipid metabolism</keyword>
<evidence type="ECO:0000256" key="23">
    <source>
        <dbReference type="ARBA" id="ARBA00048180"/>
    </source>
</evidence>
<name>A0A9W6QPS1_9PSEU</name>
<evidence type="ECO:0000256" key="3">
    <source>
        <dbReference type="ARBA" id="ARBA00004632"/>
    </source>
</evidence>
<evidence type="ECO:0000256" key="21">
    <source>
        <dbReference type="ARBA" id="ARBA00047969"/>
    </source>
</evidence>
<evidence type="ECO:0000259" key="24">
    <source>
        <dbReference type="Pfam" id="PF03061"/>
    </source>
</evidence>
<evidence type="ECO:0000256" key="11">
    <source>
        <dbReference type="ARBA" id="ARBA00023136"/>
    </source>
</evidence>
<keyword evidence="9" id="KW-0809">Transit peptide</keyword>
<dbReference type="InterPro" id="IPR052365">
    <property type="entry name" value="THEM4/THEM5_acyl-CoA_thioest"/>
</dbReference>
<dbReference type="CDD" id="cd03443">
    <property type="entry name" value="PaaI_thioesterase"/>
    <property type="match status" value="1"/>
</dbReference>
<keyword evidence="6" id="KW-0053">Apoptosis</keyword>
<keyword evidence="7" id="KW-0378">Hydrolase</keyword>
<evidence type="ECO:0000256" key="15">
    <source>
        <dbReference type="ARBA" id="ARBA00038456"/>
    </source>
</evidence>
<protein>
    <recommendedName>
        <fullName evidence="17">Acyl-coenzyme A thioesterase THEM4</fullName>
        <ecNumber evidence="16">3.1.2.2</ecNumber>
    </recommendedName>
    <alternativeName>
        <fullName evidence="18">Thioesterase superfamily member 4</fullName>
    </alternativeName>
</protein>
<evidence type="ECO:0000256" key="18">
    <source>
        <dbReference type="ARBA" id="ARBA00043210"/>
    </source>
</evidence>
<keyword evidence="12" id="KW-0966">Cell projection</keyword>
<evidence type="ECO:0000256" key="12">
    <source>
        <dbReference type="ARBA" id="ARBA00023273"/>
    </source>
</evidence>
<evidence type="ECO:0000313" key="26">
    <source>
        <dbReference type="Proteomes" id="UP001165042"/>
    </source>
</evidence>
<evidence type="ECO:0000256" key="17">
    <source>
        <dbReference type="ARBA" id="ARBA00040123"/>
    </source>
</evidence>
<evidence type="ECO:0000256" key="7">
    <source>
        <dbReference type="ARBA" id="ARBA00022801"/>
    </source>
</evidence>
<dbReference type="InterPro" id="IPR029069">
    <property type="entry name" value="HotDog_dom_sf"/>
</dbReference>
<evidence type="ECO:0000313" key="25">
    <source>
        <dbReference type="EMBL" id="GLW92444.1"/>
    </source>
</evidence>